<protein>
    <submittedName>
        <fullName evidence="3">Sugar phosphate isomerase/epimerase</fullName>
    </submittedName>
</protein>
<dbReference type="GO" id="GO:0016853">
    <property type="term" value="F:isomerase activity"/>
    <property type="evidence" value="ECO:0007669"/>
    <property type="project" value="UniProtKB-KW"/>
</dbReference>
<sequence length="267" mass="29484">MTTRRGFVKLAAASGLISAATPLFALSKLNVGVGTYSYHGLSIDDMVIQLNALHIREIEMSRGEFMLMHHPQDQLFRDTRAKLDRAGIRCVSYYAATLKDDQDVENAVRFAKLLGCSNITGDATGSILNRIDQRLTQEGLTFGIHNHFFPNTKFAYESPEDVLNALSTLSHTMGATADTGHFASCGYDPADAIRKLAPRLRMVHLKDVQAKGGEVNVLLGSGVAKIPEVMHELHRQKFPGLIAVEYEKEGDVDRDMVQEITFARHLA</sequence>
<dbReference type="Pfam" id="PF01261">
    <property type="entry name" value="AP_endonuc_2"/>
    <property type="match status" value="1"/>
</dbReference>
<dbReference type="Proteomes" id="UP000584867">
    <property type="component" value="Unassembled WGS sequence"/>
</dbReference>
<dbReference type="PANTHER" id="PTHR12110:SF53">
    <property type="entry name" value="BLR5974 PROTEIN"/>
    <property type="match status" value="1"/>
</dbReference>
<comment type="caution">
    <text evidence="3">The sequence shown here is derived from an EMBL/GenBank/DDBJ whole genome shotgun (WGS) entry which is preliminary data.</text>
</comment>
<dbReference type="PANTHER" id="PTHR12110">
    <property type="entry name" value="HYDROXYPYRUVATE ISOMERASE"/>
    <property type="match status" value="1"/>
</dbReference>
<reference evidence="3 4" key="1">
    <citation type="submission" date="2020-08" db="EMBL/GenBank/DDBJ databases">
        <title>Genomic Encyclopedia of Type Strains, Phase IV (KMG-V): Genome sequencing to study the core and pangenomes of soil and plant-associated prokaryotes.</title>
        <authorList>
            <person name="Whitman W."/>
        </authorList>
    </citation>
    <scope>NUCLEOTIDE SEQUENCE [LARGE SCALE GENOMIC DNA]</scope>
    <source>
        <strain evidence="3 4">X5P3</strain>
    </source>
</reference>
<proteinExistence type="predicted"/>
<dbReference type="EMBL" id="JACHIO010000026">
    <property type="protein sequence ID" value="MBB5066337.1"/>
    <property type="molecule type" value="Genomic_DNA"/>
</dbReference>
<evidence type="ECO:0000256" key="1">
    <source>
        <dbReference type="SAM" id="SignalP"/>
    </source>
</evidence>
<evidence type="ECO:0000259" key="2">
    <source>
        <dbReference type="Pfam" id="PF01261"/>
    </source>
</evidence>
<dbReference type="AlphaFoldDB" id="A0A7W7ZUD3"/>
<keyword evidence="1" id="KW-0732">Signal</keyword>
<organism evidence="3 4">
    <name type="scientific">Granulicella mallensis</name>
    <dbReference type="NCBI Taxonomy" id="940614"/>
    <lineage>
        <taxon>Bacteria</taxon>
        <taxon>Pseudomonadati</taxon>
        <taxon>Acidobacteriota</taxon>
        <taxon>Terriglobia</taxon>
        <taxon>Terriglobales</taxon>
        <taxon>Acidobacteriaceae</taxon>
        <taxon>Granulicella</taxon>
    </lineage>
</organism>
<evidence type="ECO:0000313" key="3">
    <source>
        <dbReference type="EMBL" id="MBB5066337.1"/>
    </source>
</evidence>
<name>A0A7W7ZUD3_9BACT</name>
<dbReference type="InterPro" id="IPR006311">
    <property type="entry name" value="TAT_signal"/>
</dbReference>
<feature type="signal peptide" evidence="1">
    <location>
        <begin position="1"/>
        <end position="25"/>
    </location>
</feature>
<dbReference type="PROSITE" id="PS51318">
    <property type="entry name" value="TAT"/>
    <property type="match status" value="1"/>
</dbReference>
<feature type="domain" description="Xylose isomerase-like TIM barrel" evidence="2">
    <location>
        <begin position="128"/>
        <end position="262"/>
    </location>
</feature>
<dbReference type="RefSeq" id="WP_184259768.1">
    <property type="nucleotide sequence ID" value="NZ_JACHIO010000026.1"/>
</dbReference>
<dbReference type="SUPFAM" id="SSF51658">
    <property type="entry name" value="Xylose isomerase-like"/>
    <property type="match status" value="1"/>
</dbReference>
<dbReference type="InterPro" id="IPR013022">
    <property type="entry name" value="Xyl_isomerase-like_TIM-brl"/>
</dbReference>
<gene>
    <name evidence="3" type="ORF">HDF15_004714</name>
</gene>
<dbReference type="InterPro" id="IPR036237">
    <property type="entry name" value="Xyl_isomerase-like_sf"/>
</dbReference>
<feature type="chain" id="PRO_5030601281" evidence="1">
    <location>
        <begin position="26"/>
        <end position="267"/>
    </location>
</feature>
<accession>A0A7W7ZUD3</accession>
<keyword evidence="3" id="KW-0413">Isomerase</keyword>
<evidence type="ECO:0000313" key="4">
    <source>
        <dbReference type="Proteomes" id="UP000584867"/>
    </source>
</evidence>
<dbReference type="Gene3D" id="3.20.20.150">
    <property type="entry name" value="Divalent-metal-dependent TIM barrel enzymes"/>
    <property type="match status" value="1"/>
</dbReference>
<dbReference type="InterPro" id="IPR050312">
    <property type="entry name" value="IolE/XylAMocC-like"/>
</dbReference>